<protein>
    <recommendedName>
        <fullName evidence="1">Glyoxalase-like domain-containing protein</fullName>
    </recommendedName>
</protein>
<reference evidence="2 3" key="1">
    <citation type="journal article" date="2023" name="Int. J. Syst. Evol. Microbiol.">
        <title>Arthrobacter mangrovi sp. nov., an actinobacterium isolated from the rhizosphere of a mangrove.</title>
        <authorList>
            <person name="Hamada M."/>
            <person name="Saitou S."/>
            <person name="Enomoto N."/>
            <person name="Nanri K."/>
            <person name="Hidaka K."/>
            <person name="Miura T."/>
            <person name="Tamura T."/>
        </authorList>
    </citation>
    <scope>NUCLEOTIDE SEQUENCE [LARGE SCALE GENOMIC DNA]</scope>
    <source>
        <strain evidence="2 3">NBRC 112813</strain>
    </source>
</reference>
<dbReference type="EMBL" id="BRVS01000022">
    <property type="protein sequence ID" value="GLB68741.1"/>
    <property type="molecule type" value="Genomic_DNA"/>
</dbReference>
<evidence type="ECO:0000313" key="3">
    <source>
        <dbReference type="Proteomes" id="UP001209654"/>
    </source>
</evidence>
<evidence type="ECO:0000259" key="1">
    <source>
        <dbReference type="Pfam" id="PF18029"/>
    </source>
</evidence>
<name>A0ABQ5MXQ3_9MICC</name>
<gene>
    <name evidence="2" type="ORF">AHIS1636_31830</name>
</gene>
<accession>A0ABQ5MXQ3</accession>
<sequence>MEELDVATEAAVALGATLAEHQPAPEQWRVLLDPVGHPFCLTGVRPD</sequence>
<organism evidence="2 3">
    <name type="scientific">Arthrobacter mangrovi</name>
    <dbReference type="NCBI Taxonomy" id="2966350"/>
    <lineage>
        <taxon>Bacteria</taxon>
        <taxon>Bacillati</taxon>
        <taxon>Actinomycetota</taxon>
        <taxon>Actinomycetes</taxon>
        <taxon>Micrococcales</taxon>
        <taxon>Micrococcaceae</taxon>
        <taxon>Arthrobacter</taxon>
    </lineage>
</organism>
<dbReference type="Proteomes" id="UP001209654">
    <property type="component" value="Unassembled WGS sequence"/>
</dbReference>
<evidence type="ECO:0000313" key="2">
    <source>
        <dbReference type="EMBL" id="GLB68741.1"/>
    </source>
</evidence>
<feature type="domain" description="Glyoxalase-like" evidence="1">
    <location>
        <begin position="2"/>
        <end position="42"/>
    </location>
</feature>
<keyword evidence="3" id="KW-1185">Reference proteome</keyword>
<proteinExistence type="predicted"/>
<dbReference type="RefSeq" id="WP_264796837.1">
    <property type="nucleotide sequence ID" value="NZ_BRVS01000022.1"/>
</dbReference>
<dbReference type="Pfam" id="PF18029">
    <property type="entry name" value="Glyoxalase_6"/>
    <property type="match status" value="1"/>
</dbReference>
<dbReference type="Gene3D" id="3.10.180.10">
    <property type="entry name" value="2,3-Dihydroxybiphenyl 1,2-Dioxygenase, domain 1"/>
    <property type="match status" value="1"/>
</dbReference>
<comment type="caution">
    <text evidence="2">The sequence shown here is derived from an EMBL/GenBank/DDBJ whole genome shotgun (WGS) entry which is preliminary data.</text>
</comment>
<dbReference type="InterPro" id="IPR041581">
    <property type="entry name" value="Glyoxalase_6"/>
</dbReference>
<dbReference type="InterPro" id="IPR029068">
    <property type="entry name" value="Glyas_Bleomycin-R_OHBP_Dase"/>
</dbReference>